<evidence type="ECO:0000313" key="1">
    <source>
        <dbReference type="EMBL" id="PIO76047.1"/>
    </source>
</evidence>
<dbReference type="AlphaFoldDB" id="A0A2G9V0P1"/>
<sequence length="30" mass="3470">MADLCQPCSWKPSRSTQSTDLHIFVVFDRT</sequence>
<reference evidence="1 2" key="1">
    <citation type="submission" date="2015-09" db="EMBL/GenBank/DDBJ databases">
        <title>Draft genome of the parasitic nematode Teladorsagia circumcincta isolate WARC Sus (inbred).</title>
        <authorList>
            <person name="Mitreva M."/>
        </authorList>
    </citation>
    <scope>NUCLEOTIDE SEQUENCE [LARGE SCALE GENOMIC DNA]</scope>
    <source>
        <strain evidence="1 2">S</strain>
    </source>
</reference>
<accession>A0A2G9V0P1</accession>
<organism evidence="1 2">
    <name type="scientific">Teladorsagia circumcincta</name>
    <name type="common">Brown stomach worm</name>
    <name type="synonym">Ostertagia circumcincta</name>
    <dbReference type="NCBI Taxonomy" id="45464"/>
    <lineage>
        <taxon>Eukaryota</taxon>
        <taxon>Metazoa</taxon>
        <taxon>Ecdysozoa</taxon>
        <taxon>Nematoda</taxon>
        <taxon>Chromadorea</taxon>
        <taxon>Rhabditida</taxon>
        <taxon>Rhabditina</taxon>
        <taxon>Rhabditomorpha</taxon>
        <taxon>Strongyloidea</taxon>
        <taxon>Trichostrongylidae</taxon>
        <taxon>Teladorsagia</taxon>
    </lineage>
</organism>
<protein>
    <submittedName>
        <fullName evidence="1">Uncharacterized protein</fullName>
    </submittedName>
</protein>
<gene>
    <name evidence="1" type="ORF">TELCIR_01883</name>
</gene>
<name>A0A2G9V0P1_TELCI</name>
<dbReference type="EMBL" id="KZ345083">
    <property type="protein sequence ID" value="PIO76047.1"/>
    <property type="molecule type" value="Genomic_DNA"/>
</dbReference>
<keyword evidence="2" id="KW-1185">Reference proteome</keyword>
<dbReference type="Proteomes" id="UP000230423">
    <property type="component" value="Unassembled WGS sequence"/>
</dbReference>
<proteinExistence type="predicted"/>
<evidence type="ECO:0000313" key="2">
    <source>
        <dbReference type="Proteomes" id="UP000230423"/>
    </source>
</evidence>